<protein>
    <submittedName>
        <fullName evidence="3">MerR family transcriptional regulator</fullName>
    </submittedName>
</protein>
<proteinExistence type="predicted"/>
<dbReference type="PANTHER" id="PTHR30204:SF93">
    <property type="entry name" value="HTH MERR-TYPE DOMAIN-CONTAINING PROTEIN"/>
    <property type="match status" value="1"/>
</dbReference>
<organism evidence="3 4">
    <name type="scientific">Streptomyces zhihengii</name>
    <dbReference type="NCBI Taxonomy" id="1818004"/>
    <lineage>
        <taxon>Bacteria</taxon>
        <taxon>Bacillati</taxon>
        <taxon>Actinomycetota</taxon>
        <taxon>Actinomycetes</taxon>
        <taxon>Kitasatosporales</taxon>
        <taxon>Streptomycetaceae</taxon>
        <taxon>Streptomyces</taxon>
    </lineage>
</organism>
<dbReference type="InterPro" id="IPR047057">
    <property type="entry name" value="MerR_fam"/>
</dbReference>
<dbReference type="InterPro" id="IPR000551">
    <property type="entry name" value="MerR-type_HTH_dom"/>
</dbReference>
<evidence type="ECO:0000256" key="1">
    <source>
        <dbReference type="ARBA" id="ARBA00023125"/>
    </source>
</evidence>
<dbReference type="PANTHER" id="PTHR30204">
    <property type="entry name" value="REDOX-CYCLING DRUG-SENSING TRANSCRIPTIONAL ACTIVATOR SOXR"/>
    <property type="match status" value="1"/>
</dbReference>
<reference evidence="3 4" key="1">
    <citation type="journal article" date="2016" name="Arch. Microbiol.">
        <title>Streptomyces zhihengii sp. nov., isolated from rhizospheric soil of Psammosilene tunicoides.</title>
        <authorList>
            <person name="Huang M.J."/>
            <person name="Fei J.J."/>
            <person name="Salam N."/>
            <person name="Kim C.J."/>
            <person name="Hozzein W.N."/>
            <person name="Xiao M."/>
            <person name="Huang H.Q."/>
            <person name="Li W.J."/>
        </authorList>
    </citation>
    <scope>NUCLEOTIDE SEQUENCE [LARGE SCALE GENOMIC DNA]</scope>
    <source>
        <strain evidence="3 4">YIM T102</strain>
    </source>
</reference>
<dbReference type="CDD" id="cd01282">
    <property type="entry name" value="HTH_MerR-like_sg3"/>
    <property type="match status" value="1"/>
</dbReference>
<gene>
    <name evidence="3" type="ORF">JE024_06370</name>
</gene>
<dbReference type="RefSeq" id="WP_205376403.1">
    <property type="nucleotide sequence ID" value="NZ_JAFEJA010000001.1"/>
</dbReference>
<feature type="domain" description="HTH merR-type" evidence="2">
    <location>
        <begin position="1"/>
        <end position="68"/>
    </location>
</feature>
<evidence type="ECO:0000259" key="2">
    <source>
        <dbReference type="PROSITE" id="PS50937"/>
    </source>
</evidence>
<dbReference type="SMART" id="SM00422">
    <property type="entry name" value="HTH_MERR"/>
    <property type="match status" value="1"/>
</dbReference>
<accession>A0ABS2UNT4</accession>
<dbReference type="InterPro" id="IPR009061">
    <property type="entry name" value="DNA-bd_dom_put_sf"/>
</dbReference>
<evidence type="ECO:0000313" key="3">
    <source>
        <dbReference type="EMBL" id="MBM9618375.1"/>
    </source>
</evidence>
<dbReference type="SUPFAM" id="SSF46955">
    <property type="entry name" value="Putative DNA-binding domain"/>
    <property type="match status" value="1"/>
</dbReference>
<sequence>MLIGDLSRRTGVRTHQLRYYEAQGLLRPERRASGYREYTEDAVLTVHQIRKLLDAGLSTEDIAYLLPCVTGPEPELAPCAELVDTMRQRLTTIDEQIDTLTRSRRALHHYIETTERHARETATADA</sequence>
<evidence type="ECO:0000313" key="4">
    <source>
        <dbReference type="Proteomes" id="UP000664109"/>
    </source>
</evidence>
<comment type="caution">
    <text evidence="3">The sequence shown here is derived from an EMBL/GenBank/DDBJ whole genome shotgun (WGS) entry which is preliminary data.</text>
</comment>
<dbReference type="PRINTS" id="PR00040">
    <property type="entry name" value="HTHMERR"/>
</dbReference>
<dbReference type="PROSITE" id="PS50937">
    <property type="entry name" value="HTH_MERR_2"/>
    <property type="match status" value="1"/>
</dbReference>
<dbReference type="EMBL" id="JAFEJA010000001">
    <property type="protein sequence ID" value="MBM9618375.1"/>
    <property type="molecule type" value="Genomic_DNA"/>
</dbReference>
<dbReference type="Pfam" id="PF13411">
    <property type="entry name" value="MerR_1"/>
    <property type="match status" value="1"/>
</dbReference>
<dbReference type="Gene3D" id="1.10.1660.10">
    <property type="match status" value="1"/>
</dbReference>
<name>A0ABS2UNT4_9ACTN</name>
<keyword evidence="1" id="KW-0238">DNA-binding</keyword>
<dbReference type="Proteomes" id="UP000664109">
    <property type="component" value="Unassembled WGS sequence"/>
</dbReference>
<keyword evidence="4" id="KW-1185">Reference proteome</keyword>